<dbReference type="Pfam" id="PF14027">
    <property type="entry name" value="Questin_oxidase"/>
    <property type="match status" value="1"/>
</dbReference>
<evidence type="ECO:0008006" key="4">
    <source>
        <dbReference type="Google" id="ProtNLM"/>
    </source>
</evidence>
<comment type="caution">
    <text evidence="2">The sequence shown here is derived from an EMBL/GenBank/DDBJ whole genome shotgun (WGS) entry which is preliminary data.</text>
</comment>
<organism evidence="2 3">
    <name type="scientific">Actinokineospora fastidiosa</name>
    <dbReference type="NCBI Taxonomy" id="1816"/>
    <lineage>
        <taxon>Bacteria</taxon>
        <taxon>Bacillati</taxon>
        <taxon>Actinomycetota</taxon>
        <taxon>Actinomycetes</taxon>
        <taxon>Pseudonocardiales</taxon>
        <taxon>Pseudonocardiaceae</taxon>
        <taxon>Actinokineospora</taxon>
    </lineage>
</organism>
<protein>
    <recommendedName>
        <fullName evidence="4">DUF4243 domain-containing protein</fullName>
    </recommendedName>
</protein>
<sequence length="345" mass="37358">MCVSEILDEAYARLHPTGPEWGDELSNHGPMAVEVLVRRGHADLVPRWVDRYLNRLDELPAPTGVITDWQDALGDFSRLGDWVGYFHNETQERPWRDVLAIWWPRLIPGIAAGATHSVIRVSHALRVLLAGDESPQAVAELVHGLAWWAARSTVIPNTAEPRGGLATKAAFDAVPRIPSQDGQLANRFGQLAELHSFPSALAALKPADTPEEARRRLTELVDAATLTYLTHGHGSPILLVHTATAPNAVLHALPALPEEQWAPSLTAAWAASAALIATYAPREAAPREVLPDAPESAAAVLDRAAENGDEHVIKFTDTAAEVHARTGDPDALAAAARIQEFIRPR</sequence>
<keyword evidence="3" id="KW-1185">Reference proteome</keyword>
<dbReference type="InterPro" id="IPR025337">
    <property type="entry name" value="Questin_oxidase-like"/>
</dbReference>
<dbReference type="AlphaFoldDB" id="A0A918GKW4"/>
<gene>
    <name evidence="2" type="ORF">GCM10010171_41020</name>
</gene>
<evidence type="ECO:0000313" key="2">
    <source>
        <dbReference type="EMBL" id="GGS42045.1"/>
    </source>
</evidence>
<evidence type="ECO:0000256" key="1">
    <source>
        <dbReference type="ARBA" id="ARBA00023002"/>
    </source>
</evidence>
<proteinExistence type="predicted"/>
<dbReference type="GO" id="GO:0016491">
    <property type="term" value="F:oxidoreductase activity"/>
    <property type="evidence" value="ECO:0007669"/>
    <property type="project" value="UniProtKB-KW"/>
</dbReference>
<dbReference type="Proteomes" id="UP000660680">
    <property type="component" value="Unassembled WGS sequence"/>
</dbReference>
<reference evidence="2" key="1">
    <citation type="journal article" date="2014" name="Int. J. Syst. Evol. Microbiol.">
        <title>Complete genome sequence of Corynebacterium casei LMG S-19264T (=DSM 44701T), isolated from a smear-ripened cheese.</title>
        <authorList>
            <consortium name="US DOE Joint Genome Institute (JGI-PGF)"/>
            <person name="Walter F."/>
            <person name="Albersmeier A."/>
            <person name="Kalinowski J."/>
            <person name="Ruckert C."/>
        </authorList>
    </citation>
    <scope>NUCLEOTIDE SEQUENCE</scope>
    <source>
        <strain evidence="2">JCM 3276</strain>
    </source>
</reference>
<name>A0A918GKW4_9PSEU</name>
<dbReference type="EMBL" id="BMRB01000003">
    <property type="protein sequence ID" value="GGS42045.1"/>
    <property type="molecule type" value="Genomic_DNA"/>
</dbReference>
<keyword evidence="1" id="KW-0560">Oxidoreductase</keyword>
<reference evidence="2" key="2">
    <citation type="submission" date="2020-09" db="EMBL/GenBank/DDBJ databases">
        <authorList>
            <person name="Sun Q."/>
            <person name="Ohkuma M."/>
        </authorList>
    </citation>
    <scope>NUCLEOTIDE SEQUENCE</scope>
    <source>
        <strain evidence="2">JCM 3276</strain>
    </source>
</reference>
<evidence type="ECO:0000313" key="3">
    <source>
        <dbReference type="Proteomes" id="UP000660680"/>
    </source>
</evidence>
<accession>A0A918GKW4</accession>